<keyword evidence="4" id="KW-1185">Reference proteome</keyword>
<evidence type="ECO:0000313" key="4">
    <source>
        <dbReference type="Proteomes" id="UP000440578"/>
    </source>
</evidence>
<name>A0A6A4W2T9_AMPAM</name>
<dbReference type="OrthoDB" id="10037581at2759"/>
<dbReference type="InterPro" id="IPR026642">
    <property type="entry name" value="Glcci1/FAM117"/>
</dbReference>
<reference evidence="3 4" key="1">
    <citation type="submission" date="2019-07" db="EMBL/GenBank/DDBJ databases">
        <title>Draft genome assembly of a fouling barnacle, Amphibalanus amphitrite (Darwin, 1854): The first reference genome for Thecostraca.</title>
        <authorList>
            <person name="Kim W."/>
        </authorList>
    </citation>
    <scope>NUCLEOTIDE SEQUENCE [LARGE SCALE GENOMIC DNA]</scope>
    <source>
        <strain evidence="3">SNU_AA5</strain>
        <tissue evidence="3">Soma without cirri and trophi</tissue>
    </source>
</reference>
<dbReference type="EMBL" id="VIIS01001582">
    <property type="protein sequence ID" value="KAF0296101.1"/>
    <property type="molecule type" value="Genomic_DNA"/>
</dbReference>
<accession>A0A6A4W2T9</accession>
<feature type="compositionally biased region" description="Low complexity" evidence="2">
    <location>
        <begin position="182"/>
        <end position="199"/>
    </location>
</feature>
<sequence length="330" mass="34858">MPRAFIRSVSPSMLVCHGGKSGSPSVQLRDSGQQTERPGDLSAATGGALSPTQPGAAVPIRRALSLDAIYLLGQWPRERLTAPSAGAGAGADKATQTPDEWVSLRSHTSPLAWGSGLVSPVGSGPGTADCLEKKLIRQRLQRNTKELSSARGWGLGAVRQSPVPADHSLLVPTGAARPITIPTSAAGRPPTTPPRSRSSVEGLNQEIERLVQQRVLAFSQCPVDGHLAPVDELLLRSRRSVNTQTPLDDQLLSPTFSGDMEALGLADDISKSSTPDLELSRLGSSPQIKPVPGACAARWLKNTPPDPIIKPAVFELKAQSRVRLHAARLP</sequence>
<gene>
    <name evidence="3" type="primary">GLCCI1</name>
    <name evidence="3" type="ORF">FJT64_006422</name>
</gene>
<evidence type="ECO:0000256" key="2">
    <source>
        <dbReference type="SAM" id="MobiDB-lite"/>
    </source>
</evidence>
<dbReference type="Proteomes" id="UP000440578">
    <property type="component" value="Unassembled WGS sequence"/>
</dbReference>
<dbReference type="AlphaFoldDB" id="A0A6A4W2T9"/>
<feature type="region of interest" description="Disordered" evidence="2">
    <location>
        <begin position="179"/>
        <end position="201"/>
    </location>
</feature>
<keyword evidence="1" id="KW-0597">Phosphoprotein</keyword>
<dbReference type="Pfam" id="PF15388">
    <property type="entry name" value="FAM117"/>
    <property type="match status" value="1"/>
</dbReference>
<dbReference type="PANTHER" id="PTHR14972:SF8">
    <property type="entry name" value="GLUCOCORTICOID-INDUCED TRANSCRIPT 1 PROTEIN-LIKE ISOFORM X1"/>
    <property type="match status" value="1"/>
</dbReference>
<protein>
    <submittedName>
        <fullName evidence="3">Glucocorticoid-induced transcript 1 protein</fullName>
    </submittedName>
</protein>
<proteinExistence type="predicted"/>
<comment type="caution">
    <text evidence="3">The sequence shown here is derived from an EMBL/GenBank/DDBJ whole genome shotgun (WGS) entry which is preliminary data.</text>
</comment>
<evidence type="ECO:0000256" key="1">
    <source>
        <dbReference type="ARBA" id="ARBA00022553"/>
    </source>
</evidence>
<feature type="compositionally biased region" description="Polar residues" evidence="2">
    <location>
        <begin position="22"/>
        <end position="36"/>
    </location>
</feature>
<feature type="region of interest" description="Disordered" evidence="2">
    <location>
        <begin position="16"/>
        <end position="55"/>
    </location>
</feature>
<organism evidence="3 4">
    <name type="scientific">Amphibalanus amphitrite</name>
    <name type="common">Striped barnacle</name>
    <name type="synonym">Balanus amphitrite</name>
    <dbReference type="NCBI Taxonomy" id="1232801"/>
    <lineage>
        <taxon>Eukaryota</taxon>
        <taxon>Metazoa</taxon>
        <taxon>Ecdysozoa</taxon>
        <taxon>Arthropoda</taxon>
        <taxon>Crustacea</taxon>
        <taxon>Multicrustacea</taxon>
        <taxon>Cirripedia</taxon>
        <taxon>Thoracica</taxon>
        <taxon>Thoracicalcarea</taxon>
        <taxon>Balanomorpha</taxon>
        <taxon>Balanoidea</taxon>
        <taxon>Balanidae</taxon>
        <taxon>Amphibalaninae</taxon>
        <taxon>Amphibalanus</taxon>
    </lineage>
</organism>
<evidence type="ECO:0000313" key="3">
    <source>
        <dbReference type="EMBL" id="KAF0296101.1"/>
    </source>
</evidence>
<dbReference type="PANTHER" id="PTHR14972">
    <property type="entry name" value="AGAP011572-PA"/>
    <property type="match status" value="1"/>
</dbReference>